<dbReference type="eggNOG" id="COG3378">
    <property type="taxonomic scope" value="Bacteria"/>
</dbReference>
<dbReference type="GO" id="GO:0005524">
    <property type="term" value="F:ATP binding"/>
    <property type="evidence" value="ECO:0007669"/>
    <property type="project" value="UniProtKB-KW"/>
</dbReference>
<evidence type="ECO:0000259" key="3">
    <source>
        <dbReference type="PROSITE" id="PS51206"/>
    </source>
</evidence>
<keyword evidence="2" id="KW-0067">ATP-binding</keyword>
<dbReference type="Pfam" id="PF19263">
    <property type="entry name" value="DUF5906"/>
    <property type="match status" value="1"/>
</dbReference>
<dbReference type="EMBL" id="AEEI01000028">
    <property type="protein sequence ID" value="EFM02157.1"/>
    <property type="molecule type" value="Genomic_DNA"/>
</dbReference>
<evidence type="ECO:0000256" key="2">
    <source>
        <dbReference type="ARBA" id="ARBA00022840"/>
    </source>
</evidence>
<dbReference type="InterPro" id="IPR027417">
    <property type="entry name" value="P-loop_NTPase"/>
</dbReference>
<evidence type="ECO:0000313" key="5">
    <source>
        <dbReference type="Proteomes" id="UP000004394"/>
    </source>
</evidence>
<dbReference type="SUPFAM" id="SSF52540">
    <property type="entry name" value="P-loop containing nucleoside triphosphate hydrolases"/>
    <property type="match status" value="1"/>
</dbReference>
<accession>E0NRX3</accession>
<name>E0NRX3_9BACT</name>
<dbReference type="InterPro" id="IPR045455">
    <property type="entry name" value="NrS-1_pol-like_helicase"/>
</dbReference>
<evidence type="ECO:0000256" key="1">
    <source>
        <dbReference type="ARBA" id="ARBA00022741"/>
    </source>
</evidence>
<feature type="domain" description="SF3 helicase" evidence="3">
    <location>
        <begin position="129"/>
        <end position="287"/>
    </location>
</feature>
<gene>
    <name evidence="4" type="ORF">HMPREF0658_0924</name>
</gene>
<protein>
    <recommendedName>
        <fullName evidence="3">SF3 helicase domain-containing protein</fullName>
    </recommendedName>
</protein>
<proteinExistence type="predicted"/>
<comment type="caution">
    <text evidence="4">The sequence shown here is derived from an EMBL/GenBank/DDBJ whole genome shotgun (WGS) entry which is preliminary data.</text>
</comment>
<evidence type="ECO:0000313" key="4">
    <source>
        <dbReference type="EMBL" id="EFM02157.1"/>
    </source>
</evidence>
<dbReference type="STRING" id="862515.HMPREF0658_0924"/>
<dbReference type="AlphaFoldDB" id="E0NRX3"/>
<sequence>MLYINHLSKKEMDKKNNDGLLEDMPEKRKKDGAFVRVGTTLYKLADMPLIGGGFVRKRIVWNNETLRQDYGRDYLATVPKYDGFCTVPDHVNYQPVVGSFLNLYEPTGHQPKQGVFPHIKALARHIFGEQYELGMDYLQLLYLHPIEKLPILLLVSEERNTGKSTFLNFLKALFGGNVTFNTNEDFRSQFNSDWAGKLLILVDEVLLDRREDSERLKNLSTTLSYKVEAKGKDRDEISFFAKFVLCSNNERLPVIIDTGETRYWVRKVGRIEKDDTDFLQRVKEEIPAFLYFLQHRTLSTKKESRMWFSPELIHTQALIRIIRSNRNRTEVEMAETCLEVMDCMKADAFSFCINDMLLLLNCAGCRTDRTQVRRIVQDIWKLTPAENTLTYTTCQPSYDNMRPYTEIRRTGRFYTIGRKQLEEMQG</sequence>
<dbReference type="Gene3D" id="3.40.50.300">
    <property type="entry name" value="P-loop containing nucleotide triphosphate hydrolases"/>
    <property type="match status" value="1"/>
</dbReference>
<dbReference type="PROSITE" id="PS51206">
    <property type="entry name" value="SF3_HELICASE_1"/>
    <property type="match status" value="1"/>
</dbReference>
<dbReference type="InterPro" id="IPR014015">
    <property type="entry name" value="Helicase_SF3_DNA-vir"/>
</dbReference>
<dbReference type="HOGENOM" id="CLU_058416_0_0_10"/>
<keyword evidence="1" id="KW-0547">Nucleotide-binding</keyword>
<keyword evidence="5" id="KW-1185">Reference proteome</keyword>
<organism evidence="4 5">
    <name type="scientific">Hoylesella marshii DSM 16973 = JCM 13450</name>
    <dbReference type="NCBI Taxonomy" id="862515"/>
    <lineage>
        <taxon>Bacteria</taxon>
        <taxon>Pseudomonadati</taxon>
        <taxon>Bacteroidota</taxon>
        <taxon>Bacteroidia</taxon>
        <taxon>Bacteroidales</taxon>
        <taxon>Prevotellaceae</taxon>
        <taxon>Hoylesella</taxon>
    </lineage>
</organism>
<dbReference type="BioCyc" id="PMAR862515-HMP:GMOO-939-MONOMER"/>
<reference evidence="4" key="1">
    <citation type="submission" date="2010-07" db="EMBL/GenBank/DDBJ databases">
        <authorList>
            <person name="Muzny D."/>
            <person name="Qin X."/>
            <person name="Deng J."/>
            <person name="Jiang H."/>
            <person name="Liu Y."/>
            <person name="Qu J."/>
            <person name="Song X.-Z."/>
            <person name="Zhang L."/>
            <person name="Thornton R."/>
            <person name="Coyle M."/>
            <person name="Francisco L."/>
            <person name="Jackson L."/>
            <person name="Javaid M."/>
            <person name="Korchina V."/>
            <person name="Kovar C."/>
            <person name="Mata R."/>
            <person name="Mathew T."/>
            <person name="Ngo R."/>
            <person name="Nguyen L."/>
            <person name="Nguyen N."/>
            <person name="Okwuonu G."/>
            <person name="Ongeri F."/>
            <person name="Pham C."/>
            <person name="Simmons D."/>
            <person name="Wilczek-Boney K."/>
            <person name="Hale W."/>
            <person name="Jakkamsetti A."/>
            <person name="Pham P."/>
            <person name="Ruth R."/>
            <person name="San Lucas F."/>
            <person name="Warren J."/>
            <person name="Zhang J."/>
            <person name="Zhao Z."/>
            <person name="Zhou C."/>
            <person name="Zhu D."/>
            <person name="Lee S."/>
            <person name="Bess C."/>
            <person name="Blankenburg K."/>
            <person name="Forbes L."/>
            <person name="Fu Q."/>
            <person name="Gubbala S."/>
            <person name="Hirani K."/>
            <person name="Jayaseelan J.C."/>
            <person name="Lara F."/>
            <person name="Munidasa M."/>
            <person name="Palculict T."/>
            <person name="Patil S."/>
            <person name="Pu L.-L."/>
            <person name="Saada N."/>
            <person name="Tang L."/>
            <person name="Weissenberger G."/>
            <person name="Zhu Y."/>
            <person name="Hemphill L."/>
            <person name="Shang Y."/>
            <person name="Youmans B."/>
            <person name="Ayvaz T."/>
            <person name="Ross M."/>
            <person name="Santibanez J."/>
            <person name="Aqrawi P."/>
            <person name="Gross S."/>
            <person name="Joshi V."/>
            <person name="Fowler G."/>
            <person name="Nazareth L."/>
            <person name="Reid J."/>
            <person name="Worley K."/>
            <person name="Petrosino J."/>
            <person name="Highlander S."/>
            <person name="Gibbs R."/>
        </authorList>
    </citation>
    <scope>NUCLEOTIDE SEQUENCE [LARGE SCALE GENOMIC DNA]</scope>
    <source>
        <strain evidence="4">DSM 16973</strain>
    </source>
</reference>
<dbReference type="Proteomes" id="UP000004394">
    <property type="component" value="Unassembled WGS sequence"/>
</dbReference>